<keyword evidence="2" id="KW-1133">Transmembrane helix</keyword>
<dbReference type="PANTHER" id="PTHR33098">
    <property type="entry name" value="COTTON FIBER (DUF761)"/>
    <property type="match status" value="1"/>
</dbReference>
<evidence type="ECO:0000256" key="1">
    <source>
        <dbReference type="SAM" id="MobiDB-lite"/>
    </source>
</evidence>
<dbReference type="PANTHER" id="PTHR33098:SF71">
    <property type="entry name" value="HYDROXYPROLINE-RICH GLYCOPROTEIN FAMILY PROTEIN"/>
    <property type="match status" value="1"/>
</dbReference>
<dbReference type="EMBL" id="JAAGAX010000009">
    <property type="protein sequence ID" value="KAF2302719.1"/>
    <property type="molecule type" value="Genomic_DNA"/>
</dbReference>
<dbReference type="AlphaFoldDB" id="A0A6A6LSY8"/>
<gene>
    <name evidence="3" type="ORF">GH714_001428</name>
</gene>
<keyword evidence="2" id="KW-0472">Membrane</keyword>
<comment type="caution">
    <text evidence="3">The sequence shown here is derived from an EMBL/GenBank/DDBJ whole genome shotgun (WGS) entry which is preliminary data.</text>
</comment>
<feature type="transmembrane region" description="Helical" evidence="2">
    <location>
        <begin position="60"/>
        <end position="77"/>
    </location>
</feature>
<evidence type="ECO:0000313" key="4">
    <source>
        <dbReference type="Proteomes" id="UP000467840"/>
    </source>
</evidence>
<evidence type="ECO:0000313" key="3">
    <source>
        <dbReference type="EMBL" id="KAF2302719.1"/>
    </source>
</evidence>
<evidence type="ECO:0000256" key="2">
    <source>
        <dbReference type="SAM" id="Phobius"/>
    </source>
</evidence>
<feature type="compositionally biased region" description="Polar residues" evidence="1">
    <location>
        <begin position="291"/>
        <end position="307"/>
    </location>
</feature>
<name>A0A6A6LSY8_HEVBR</name>
<feature type="transmembrane region" description="Helical" evidence="2">
    <location>
        <begin position="12"/>
        <end position="40"/>
    </location>
</feature>
<reference evidence="3 4" key="1">
    <citation type="journal article" date="2020" name="Mol. Plant">
        <title>The Chromosome-Based Rubber Tree Genome Provides New Insights into Spurge Genome Evolution and Rubber Biosynthesis.</title>
        <authorList>
            <person name="Liu J."/>
            <person name="Shi C."/>
            <person name="Shi C.C."/>
            <person name="Li W."/>
            <person name="Zhang Q.J."/>
            <person name="Zhang Y."/>
            <person name="Li K."/>
            <person name="Lu H.F."/>
            <person name="Shi C."/>
            <person name="Zhu S.T."/>
            <person name="Xiao Z.Y."/>
            <person name="Nan H."/>
            <person name="Yue Y."/>
            <person name="Zhu X.G."/>
            <person name="Wu Y."/>
            <person name="Hong X.N."/>
            <person name="Fan G.Y."/>
            <person name="Tong Y."/>
            <person name="Zhang D."/>
            <person name="Mao C.L."/>
            <person name="Liu Y.L."/>
            <person name="Hao S.J."/>
            <person name="Liu W.Q."/>
            <person name="Lv M.Q."/>
            <person name="Zhang H.B."/>
            <person name="Liu Y."/>
            <person name="Hu-Tang G.R."/>
            <person name="Wang J.P."/>
            <person name="Wang J.H."/>
            <person name="Sun Y.H."/>
            <person name="Ni S.B."/>
            <person name="Chen W.B."/>
            <person name="Zhang X.C."/>
            <person name="Jiao Y.N."/>
            <person name="Eichler E.E."/>
            <person name="Li G.H."/>
            <person name="Liu X."/>
            <person name="Gao L.Z."/>
        </authorList>
    </citation>
    <scope>NUCLEOTIDE SEQUENCE [LARGE SCALE GENOMIC DNA]</scope>
    <source>
        <strain evidence="4">cv. GT1</strain>
        <tissue evidence="3">Leaf</tissue>
    </source>
</reference>
<accession>A0A6A6LSY8</accession>
<feature type="region of interest" description="Disordered" evidence="1">
    <location>
        <begin position="258"/>
        <end position="314"/>
    </location>
</feature>
<sequence length="412" mass="46925">MPPRGRSSPSLLLNLPLLILLLSIFAFLLCFFFLAIPSFFSFSSTHTKLRPNTVKKSWDSLNVFLVLFAIICGIFARRNDEESAPNRNVLHGVHDNKEDRHPVSNHWFDQLAAATPAAGMRRLKRSSSSYPDLRQESFWEYGDDRSRFFDDFEISKYRSSASSEYNNIYHGRQRSVFEESNVKEIPVDPPPPPGESNHKQRRTCKTVPRKEKATRPERKYWSKKTNATTELKMALISFYHQSKRKKKQKSKSLYDDTLHYQPESPSFVTPPQAPSRRRNSTTTGRPPLPTRANNNSYEENVNSQGQSPLIPMPPPPPPPPFRVPGFKFTVKGDYVKIRSAHSSRCSSPELEEQDKQSTETVNMMEGGDGSGGSVFCPSPDVNAKADTFIARLRGEWRLEKINSMKEKRSVGP</sequence>
<keyword evidence="4" id="KW-1185">Reference proteome</keyword>
<feature type="region of interest" description="Disordered" evidence="1">
    <location>
        <begin position="183"/>
        <end position="225"/>
    </location>
</feature>
<dbReference type="Pfam" id="PF05553">
    <property type="entry name" value="DUF761"/>
    <property type="match status" value="1"/>
</dbReference>
<proteinExistence type="predicted"/>
<protein>
    <submittedName>
        <fullName evidence="3">Uncharacterized protein</fullName>
    </submittedName>
</protein>
<dbReference type="Proteomes" id="UP000467840">
    <property type="component" value="Chromosome 16"/>
</dbReference>
<keyword evidence="2" id="KW-0812">Transmembrane</keyword>
<organism evidence="3 4">
    <name type="scientific">Hevea brasiliensis</name>
    <name type="common">Para rubber tree</name>
    <name type="synonym">Siphonia brasiliensis</name>
    <dbReference type="NCBI Taxonomy" id="3981"/>
    <lineage>
        <taxon>Eukaryota</taxon>
        <taxon>Viridiplantae</taxon>
        <taxon>Streptophyta</taxon>
        <taxon>Embryophyta</taxon>
        <taxon>Tracheophyta</taxon>
        <taxon>Spermatophyta</taxon>
        <taxon>Magnoliopsida</taxon>
        <taxon>eudicotyledons</taxon>
        <taxon>Gunneridae</taxon>
        <taxon>Pentapetalae</taxon>
        <taxon>rosids</taxon>
        <taxon>fabids</taxon>
        <taxon>Malpighiales</taxon>
        <taxon>Euphorbiaceae</taxon>
        <taxon>Crotonoideae</taxon>
        <taxon>Micrandreae</taxon>
        <taxon>Hevea</taxon>
    </lineage>
</organism>
<feature type="compositionally biased region" description="Basic and acidic residues" evidence="1">
    <location>
        <begin position="208"/>
        <end position="220"/>
    </location>
</feature>
<dbReference type="InterPro" id="IPR008480">
    <property type="entry name" value="DUF761_pln"/>
</dbReference>